<dbReference type="PANTHER" id="PTHR47094:SF1">
    <property type="entry name" value="RING-TYPE E3 UBIQUITIN TRANSFERASE"/>
    <property type="match status" value="1"/>
</dbReference>
<dbReference type="Proteomes" id="UP001497392">
    <property type="component" value="Unassembled WGS sequence"/>
</dbReference>
<dbReference type="Pfam" id="PF13923">
    <property type="entry name" value="zf-C3HC4_2"/>
    <property type="match status" value="1"/>
</dbReference>
<name>A0ABP1GAG1_9CHLO</name>
<dbReference type="InterPro" id="IPR017907">
    <property type="entry name" value="Znf_RING_CS"/>
</dbReference>
<evidence type="ECO:0000256" key="2">
    <source>
        <dbReference type="ARBA" id="ARBA00022771"/>
    </source>
</evidence>
<dbReference type="PANTHER" id="PTHR47094">
    <property type="entry name" value="ELFLESS, ISOFORM B"/>
    <property type="match status" value="1"/>
</dbReference>
<evidence type="ECO:0000256" key="4">
    <source>
        <dbReference type="PROSITE-ProRule" id="PRU00175"/>
    </source>
</evidence>
<dbReference type="PROSITE" id="PS50089">
    <property type="entry name" value="ZF_RING_2"/>
    <property type="match status" value="1"/>
</dbReference>
<organism evidence="7 8">
    <name type="scientific">Coccomyxa viridis</name>
    <dbReference type="NCBI Taxonomy" id="1274662"/>
    <lineage>
        <taxon>Eukaryota</taxon>
        <taxon>Viridiplantae</taxon>
        <taxon>Chlorophyta</taxon>
        <taxon>core chlorophytes</taxon>
        <taxon>Trebouxiophyceae</taxon>
        <taxon>Trebouxiophyceae incertae sedis</taxon>
        <taxon>Coccomyxaceae</taxon>
        <taxon>Coccomyxa</taxon>
    </lineage>
</organism>
<keyword evidence="3" id="KW-0862">Zinc</keyword>
<proteinExistence type="predicted"/>
<feature type="domain" description="RING-type" evidence="6">
    <location>
        <begin position="124"/>
        <end position="162"/>
    </location>
</feature>
<evidence type="ECO:0000259" key="6">
    <source>
        <dbReference type="PROSITE" id="PS50089"/>
    </source>
</evidence>
<evidence type="ECO:0000313" key="8">
    <source>
        <dbReference type="Proteomes" id="UP001497392"/>
    </source>
</evidence>
<accession>A0ABP1GAG1</accession>
<comment type="caution">
    <text evidence="7">The sequence shown here is derived from an EMBL/GenBank/DDBJ whole genome shotgun (WGS) entry which is preliminary data.</text>
</comment>
<dbReference type="InterPro" id="IPR001841">
    <property type="entry name" value="Znf_RING"/>
</dbReference>
<evidence type="ECO:0000313" key="7">
    <source>
        <dbReference type="EMBL" id="CAL5229204.1"/>
    </source>
</evidence>
<keyword evidence="1" id="KW-0479">Metal-binding</keyword>
<dbReference type="InterPro" id="IPR049627">
    <property type="entry name" value="SLX8"/>
</dbReference>
<feature type="region of interest" description="Disordered" evidence="5">
    <location>
        <begin position="1"/>
        <end position="69"/>
    </location>
</feature>
<reference evidence="7 8" key="1">
    <citation type="submission" date="2024-06" db="EMBL/GenBank/DDBJ databases">
        <authorList>
            <person name="Kraege A."/>
            <person name="Thomma B."/>
        </authorList>
    </citation>
    <scope>NUCLEOTIDE SEQUENCE [LARGE SCALE GENOMIC DNA]</scope>
</reference>
<dbReference type="SUPFAM" id="SSF57850">
    <property type="entry name" value="RING/U-box"/>
    <property type="match status" value="1"/>
</dbReference>
<evidence type="ECO:0000256" key="3">
    <source>
        <dbReference type="ARBA" id="ARBA00022833"/>
    </source>
</evidence>
<keyword evidence="8" id="KW-1185">Reference proteome</keyword>
<dbReference type="PROSITE" id="PS00518">
    <property type="entry name" value="ZF_RING_1"/>
    <property type="match status" value="1"/>
</dbReference>
<protein>
    <submittedName>
        <fullName evidence="7">G12487 protein</fullName>
    </submittedName>
</protein>
<dbReference type="Gene3D" id="3.30.40.10">
    <property type="entry name" value="Zinc/RING finger domain, C3HC4 (zinc finger)"/>
    <property type="match status" value="1"/>
</dbReference>
<gene>
    <name evidence="7" type="primary">g12487</name>
    <name evidence="7" type="ORF">VP750_LOCUS11110</name>
</gene>
<feature type="compositionally biased region" description="Polar residues" evidence="5">
    <location>
        <begin position="1"/>
        <end position="10"/>
    </location>
</feature>
<dbReference type="SMART" id="SM00184">
    <property type="entry name" value="RING"/>
    <property type="match status" value="1"/>
</dbReference>
<dbReference type="InterPro" id="IPR013083">
    <property type="entry name" value="Znf_RING/FYVE/PHD"/>
</dbReference>
<dbReference type="EMBL" id="CAXHTA020000020">
    <property type="protein sequence ID" value="CAL5229204.1"/>
    <property type="molecule type" value="Genomic_DNA"/>
</dbReference>
<evidence type="ECO:0000256" key="5">
    <source>
        <dbReference type="SAM" id="MobiDB-lite"/>
    </source>
</evidence>
<sequence>MSVQDPQHASSAVIVIDDDDEEQAGPSTRSSAGPPRKRQRTAAPTPSSRRRPLSGMRAAQHVSSSRQAPLQQAEAVIDLTSYTAEDAAGDLFPATKQKQKQAMPVLIQPDEAAQLSAAAPEPQCPICMDPMKAMACGPCGHVFCDTCIRAAVKAQKKCPTCRKTMAMKAIHRVYLDRR</sequence>
<keyword evidence="2 4" id="KW-0863">Zinc-finger</keyword>
<evidence type="ECO:0000256" key="1">
    <source>
        <dbReference type="ARBA" id="ARBA00022723"/>
    </source>
</evidence>